<evidence type="ECO:0000313" key="1">
    <source>
        <dbReference type="EMBL" id="MFM9414070.1"/>
    </source>
</evidence>
<protein>
    <submittedName>
        <fullName evidence="1">Uncharacterized protein</fullName>
    </submittedName>
</protein>
<keyword evidence="2" id="KW-1185">Reference proteome</keyword>
<proteinExistence type="predicted"/>
<evidence type="ECO:0000313" key="2">
    <source>
        <dbReference type="Proteomes" id="UP001631949"/>
    </source>
</evidence>
<sequence>MTGVSEGLYAILTAEGRPGLMSPRRTAGAALLAAEVWDLLAAGVVWGVSGQRFYAAKPLPEALAHTAASYTAICQGQHRPGPLFRQLSRAEVQALRQQAYADLPLPFADEADDLGDVPPSAASYVRHMTLKGTPNPTDDALLLALARASWLKGFYIRGKMDRVLLSKRLKAIRLEPPVAGGWSFPALLRPFLVLSEWARL</sequence>
<dbReference type="Proteomes" id="UP001631949">
    <property type="component" value="Unassembled WGS sequence"/>
</dbReference>
<organism evidence="1 2">
    <name type="scientific">Peptococcus simiae</name>
    <dbReference type="NCBI Taxonomy" id="1643805"/>
    <lineage>
        <taxon>Bacteria</taxon>
        <taxon>Bacillati</taxon>
        <taxon>Bacillota</taxon>
        <taxon>Clostridia</taxon>
        <taxon>Eubacteriales</taxon>
        <taxon>Peptococcaceae</taxon>
        <taxon>Peptococcus</taxon>
    </lineage>
</organism>
<accession>A0ABW9GZN6</accession>
<name>A0ABW9GZN6_9FIRM</name>
<dbReference type="EMBL" id="JBJUVG010000009">
    <property type="protein sequence ID" value="MFM9414070.1"/>
    <property type="molecule type" value="Genomic_DNA"/>
</dbReference>
<gene>
    <name evidence="1" type="ORF">ACKQTC_06795</name>
</gene>
<dbReference type="RefSeq" id="WP_408977684.1">
    <property type="nucleotide sequence ID" value="NZ_JBJUVG010000009.1"/>
</dbReference>
<reference evidence="1 2" key="1">
    <citation type="journal article" date="2016" name="Int. J. Syst. Evol. Microbiol.">
        <title>Peptococcus simiae sp. nov., isolated from rhesus macaque faeces and emended description of the genus Peptococcus.</title>
        <authorList>
            <person name="Shkoporov A.N."/>
            <person name="Efimov B.A."/>
            <person name="Kondova I."/>
            <person name="Ouwerling B."/>
            <person name="Chaplin A.V."/>
            <person name="Shcherbakova V.A."/>
            <person name="Langermans J.A.M."/>
        </authorList>
    </citation>
    <scope>NUCLEOTIDE SEQUENCE [LARGE SCALE GENOMIC DNA]</scope>
    <source>
        <strain evidence="1 2">M108</strain>
    </source>
</reference>
<comment type="caution">
    <text evidence="1">The sequence shown here is derived from an EMBL/GenBank/DDBJ whole genome shotgun (WGS) entry which is preliminary data.</text>
</comment>